<dbReference type="InterPro" id="IPR029063">
    <property type="entry name" value="SAM-dependent_MTases_sf"/>
</dbReference>
<dbReference type="SUPFAM" id="SSF53335">
    <property type="entry name" value="S-adenosyl-L-methionine-dependent methyltransferases"/>
    <property type="match status" value="1"/>
</dbReference>
<dbReference type="STRING" id="504805.SAMN05421505_111160"/>
<organism evidence="3 4">
    <name type="scientific">Sinosporangium album</name>
    <dbReference type="NCBI Taxonomy" id="504805"/>
    <lineage>
        <taxon>Bacteria</taxon>
        <taxon>Bacillati</taxon>
        <taxon>Actinomycetota</taxon>
        <taxon>Actinomycetes</taxon>
        <taxon>Streptosporangiales</taxon>
        <taxon>Streptosporangiaceae</taxon>
        <taxon>Sinosporangium</taxon>
    </lineage>
</organism>
<evidence type="ECO:0000313" key="4">
    <source>
        <dbReference type="Proteomes" id="UP000198923"/>
    </source>
</evidence>
<dbReference type="Gene3D" id="3.40.50.150">
    <property type="entry name" value="Vaccinia Virus protein VP39"/>
    <property type="match status" value="1"/>
</dbReference>
<dbReference type="EMBL" id="FNCN01000011">
    <property type="protein sequence ID" value="SDH10989.1"/>
    <property type="molecule type" value="Genomic_DNA"/>
</dbReference>
<keyword evidence="4" id="KW-1185">Reference proteome</keyword>
<dbReference type="Pfam" id="PF08241">
    <property type="entry name" value="Methyltransf_11"/>
    <property type="match status" value="1"/>
</dbReference>
<dbReference type="InterPro" id="IPR013216">
    <property type="entry name" value="Methyltransf_11"/>
</dbReference>
<dbReference type="PANTHER" id="PTHR44068">
    <property type="entry name" value="ZGC:194242"/>
    <property type="match status" value="1"/>
</dbReference>
<keyword evidence="1 3" id="KW-0808">Transferase</keyword>
<feature type="domain" description="Methyltransferase type 11" evidence="2">
    <location>
        <begin position="68"/>
        <end position="164"/>
    </location>
</feature>
<keyword evidence="3" id="KW-0489">Methyltransferase</keyword>
<reference evidence="3 4" key="1">
    <citation type="submission" date="2016-10" db="EMBL/GenBank/DDBJ databases">
        <authorList>
            <person name="de Groot N.N."/>
        </authorList>
    </citation>
    <scope>NUCLEOTIDE SEQUENCE [LARGE SCALE GENOMIC DNA]</scope>
    <source>
        <strain evidence="3 4">CPCC 201354</strain>
    </source>
</reference>
<dbReference type="CDD" id="cd02440">
    <property type="entry name" value="AdoMet_MTases"/>
    <property type="match status" value="1"/>
</dbReference>
<dbReference type="Proteomes" id="UP000198923">
    <property type="component" value="Unassembled WGS sequence"/>
</dbReference>
<evidence type="ECO:0000313" key="3">
    <source>
        <dbReference type="EMBL" id="SDH10989.1"/>
    </source>
</evidence>
<dbReference type="GO" id="GO:0008757">
    <property type="term" value="F:S-adenosylmethionine-dependent methyltransferase activity"/>
    <property type="evidence" value="ECO:0007669"/>
    <property type="project" value="InterPro"/>
</dbReference>
<evidence type="ECO:0000256" key="1">
    <source>
        <dbReference type="ARBA" id="ARBA00022679"/>
    </source>
</evidence>
<protein>
    <submittedName>
        <fullName evidence="3">Methyltransferase domain-containing protein</fullName>
    </submittedName>
</protein>
<name>A0A1G7ZQP9_9ACTN</name>
<gene>
    <name evidence="3" type="ORF">SAMN05421505_111160</name>
</gene>
<dbReference type="RefSeq" id="WP_176955435.1">
    <property type="nucleotide sequence ID" value="NZ_FNCN01000011.1"/>
</dbReference>
<dbReference type="AlphaFoldDB" id="A0A1G7ZQP9"/>
<dbReference type="PANTHER" id="PTHR44068:SF11">
    <property type="entry name" value="GERANYL DIPHOSPHATE 2-C-METHYLTRANSFERASE"/>
    <property type="match status" value="1"/>
</dbReference>
<evidence type="ECO:0000259" key="2">
    <source>
        <dbReference type="Pfam" id="PF08241"/>
    </source>
</evidence>
<sequence length="253" mass="27464">MSDEQTAEERYSDFYARQLASPTLRRIYQEVYGDDHPAELQTFGFVTRTDLALLGERLALRPGRLLADLGCGRGGPGIALARQALADLVGIDVVQAALDGAAVLSAALGLPQARFLRGSFTATGLPDRSCDAVMSVDALWMVWNKPAAFLETSRILRPGGRFVFTTWEPAYLDHTRMLANAGFAILERRETDNWLARQLAVYQRITAARAALAAELGPGSAVLLTEAAQTPGVLPTTPRVMITAELRASPPRR</sequence>
<dbReference type="InterPro" id="IPR050447">
    <property type="entry name" value="Erg6_SMT_methyltransf"/>
</dbReference>
<proteinExistence type="predicted"/>
<dbReference type="GO" id="GO:0032259">
    <property type="term" value="P:methylation"/>
    <property type="evidence" value="ECO:0007669"/>
    <property type="project" value="UniProtKB-KW"/>
</dbReference>
<accession>A0A1G7ZQP9</accession>